<evidence type="ECO:0000256" key="10">
    <source>
        <dbReference type="RuleBase" id="RU363060"/>
    </source>
</evidence>
<name>T0LB88_9MICR</name>
<dbReference type="InterPro" id="IPR000245">
    <property type="entry name" value="ATPase_proteolipid_csu"/>
</dbReference>
<dbReference type="GO" id="GO:0033179">
    <property type="term" value="C:proton-transporting V-type ATPase, V0 domain"/>
    <property type="evidence" value="ECO:0007669"/>
    <property type="project" value="InterPro"/>
</dbReference>
<evidence type="ECO:0000256" key="4">
    <source>
        <dbReference type="ARBA" id="ARBA00022692"/>
    </source>
</evidence>
<dbReference type="EMBL" id="KE647125">
    <property type="protein sequence ID" value="EQB61554.1"/>
    <property type="molecule type" value="Genomic_DNA"/>
</dbReference>
<accession>T0LB88</accession>
<gene>
    <name evidence="12" type="ORF">NAPIS_ORF00876</name>
</gene>
<evidence type="ECO:0000256" key="8">
    <source>
        <dbReference type="ARBA" id="ARBA00045519"/>
    </source>
</evidence>
<comment type="similarity">
    <text evidence="2 10">Belongs to the V-ATPase proteolipid subunit family.</text>
</comment>
<feature type="transmembrane region" description="Helical" evidence="10">
    <location>
        <begin position="91"/>
        <end position="112"/>
    </location>
</feature>
<protein>
    <recommendedName>
        <fullName evidence="11">V-ATPase proteolipid subunit C-like domain-containing protein</fullName>
    </recommendedName>
</protein>
<sequence length="162" mass="17284">MSSENFSLFTDEKFLIAAFHGLGCVLAILPTLMGVGIGLVQGSGGICKAADYSVDIIHAIIPMCFITAPAVFSLIMFFVNMTSNPENIRQSLKLLLSGVICGIGNCYAAHCIGTICRSAAVTKAQQKRFNGSFLVMMIFGEIIALFSLLCGIILKTNPPDKV</sequence>
<keyword evidence="6 10" id="KW-0406">Ion transport</keyword>
<evidence type="ECO:0000256" key="2">
    <source>
        <dbReference type="ARBA" id="ARBA00007296"/>
    </source>
</evidence>
<dbReference type="InterPro" id="IPR002379">
    <property type="entry name" value="ATPase_proteolipid_c-like_dom"/>
</dbReference>
<evidence type="ECO:0000256" key="5">
    <source>
        <dbReference type="ARBA" id="ARBA00022989"/>
    </source>
</evidence>
<feature type="transmembrane region" description="Helical" evidence="10">
    <location>
        <begin position="14"/>
        <end position="40"/>
    </location>
</feature>
<dbReference type="PRINTS" id="PR00122">
    <property type="entry name" value="VACATPASE"/>
</dbReference>
<dbReference type="VEuPathDB" id="MicrosporidiaDB:NAPIS_ORF00876"/>
<reference evidence="12 13" key="1">
    <citation type="journal article" date="2013" name="BMC Genomics">
        <title>Genome sequencing and comparative genomics of honey bee microsporidia, Nosema apis reveal novel insights into host-parasite interactions.</title>
        <authorList>
            <person name="Chen Yp."/>
            <person name="Pettis J.S."/>
            <person name="Zhao Y."/>
            <person name="Liu X."/>
            <person name="Tallon L.J."/>
            <person name="Sadzewicz L.D."/>
            <person name="Li R."/>
            <person name="Zheng H."/>
            <person name="Huang S."/>
            <person name="Zhang X."/>
            <person name="Hamilton M.C."/>
            <person name="Pernal S.F."/>
            <person name="Melathopoulos A.P."/>
            <person name="Yan X."/>
            <person name="Evans J.D."/>
        </authorList>
    </citation>
    <scope>NUCLEOTIDE SEQUENCE [LARGE SCALE GENOMIC DNA]</scope>
    <source>
        <strain evidence="12 13">BRL 01</strain>
    </source>
</reference>
<evidence type="ECO:0000256" key="3">
    <source>
        <dbReference type="ARBA" id="ARBA00022448"/>
    </source>
</evidence>
<evidence type="ECO:0000256" key="6">
    <source>
        <dbReference type="ARBA" id="ARBA00023065"/>
    </source>
</evidence>
<evidence type="ECO:0000256" key="1">
    <source>
        <dbReference type="ARBA" id="ARBA00004141"/>
    </source>
</evidence>
<dbReference type="AlphaFoldDB" id="T0LB88"/>
<dbReference type="Pfam" id="PF00137">
    <property type="entry name" value="ATP-synt_C"/>
    <property type="match status" value="1"/>
</dbReference>
<dbReference type="SUPFAM" id="SSF81333">
    <property type="entry name" value="F1F0 ATP synthase subunit C"/>
    <property type="match status" value="1"/>
</dbReference>
<dbReference type="OrthoDB" id="1744869at2759"/>
<evidence type="ECO:0000256" key="9">
    <source>
        <dbReference type="ARBA" id="ARBA00046480"/>
    </source>
</evidence>
<comment type="function">
    <text evidence="8">Proton-conducting pore forming subunit of the V0 complex of vacuolar(H+)-ATPase (V-ATPase), a multisubunit enzyme composed of a peripheral complex (V1) that hydrolyzes ATP and a membrane integral complex (V0) that translocates protons. V-ATPase is responsible for acidifying and maintaining the pH of intracellular compartments.</text>
</comment>
<dbReference type="GO" id="GO:0046961">
    <property type="term" value="F:proton-transporting ATPase activity, rotational mechanism"/>
    <property type="evidence" value="ECO:0007669"/>
    <property type="project" value="InterPro"/>
</dbReference>
<dbReference type="Proteomes" id="UP000053780">
    <property type="component" value="Unassembled WGS sequence"/>
</dbReference>
<keyword evidence="13" id="KW-1185">Reference proteome</keyword>
<dbReference type="HOGENOM" id="CLU_135788_0_0_1"/>
<keyword evidence="5 10" id="KW-1133">Transmembrane helix</keyword>
<organism evidence="12 13">
    <name type="scientific">Vairimorpha apis BRL 01</name>
    <dbReference type="NCBI Taxonomy" id="1037528"/>
    <lineage>
        <taxon>Eukaryota</taxon>
        <taxon>Fungi</taxon>
        <taxon>Fungi incertae sedis</taxon>
        <taxon>Microsporidia</taxon>
        <taxon>Nosematidae</taxon>
        <taxon>Vairimorpha</taxon>
    </lineage>
</organism>
<comment type="subcellular location">
    <subcellularLocation>
        <location evidence="1">Membrane</location>
        <topology evidence="1">Multi-pass membrane protein</topology>
    </subcellularLocation>
</comment>
<proteinExistence type="inferred from homology"/>
<evidence type="ECO:0000313" key="13">
    <source>
        <dbReference type="Proteomes" id="UP000053780"/>
    </source>
</evidence>
<feature type="domain" description="V-ATPase proteolipid subunit C-like" evidence="11">
    <location>
        <begin position="97"/>
        <end position="154"/>
    </location>
</feature>
<dbReference type="Gene3D" id="1.20.120.610">
    <property type="entry name" value="lithium bound rotor ring of v- atpase"/>
    <property type="match status" value="1"/>
</dbReference>
<dbReference type="GO" id="GO:0005774">
    <property type="term" value="C:vacuolar membrane"/>
    <property type="evidence" value="ECO:0007669"/>
    <property type="project" value="UniProtKB-ARBA"/>
</dbReference>
<comment type="function">
    <text evidence="10">Proton-conducting pore forming of the V0 complex of vacuolar(H+)-ATPase (V-ATPase), a multisubunit enzyme composed of a peripheral complex (V1) that hydrolyzes ATP and a membrane integral complex (V0) that translocates protons. V-ATPase is responsible for acidifying and maintaining the pH of intracellular compartments.</text>
</comment>
<dbReference type="PANTHER" id="PTHR10263">
    <property type="entry name" value="V-TYPE PROTON ATPASE PROTEOLIPID SUBUNIT"/>
    <property type="match status" value="1"/>
</dbReference>
<feature type="transmembrane region" description="Helical" evidence="10">
    <location>
        <begin position="52"/>
        <end position="79"/>
    </location>
</feature>
<feature type="transmembrane region" description="Helical" evidence="10">
    <location>
        <begin position="133"/>
        <end position="154"/>
    </location>
</feature>
<evidence type="ECO:0000256" key="7">
    <source>
        <dbReference type="ARBA" id="ARBA00023136"/>
    </source>
</evidence>
<evidence type="ECO:0000259" key="11">
    <source>
        <dbReference type="Pfam" id="PF00137"/>
    </source>
</evidence>
<evidence type="ECO:0000313" key="12">
    <source>
        <dbReference type="EMBL" id="EQB61554.1"/>
    </source>
</evidence>
<keyword evidence="7 10" id="KW-0472">Membrane</keyword>
<keyword evidence="3 10" id="KW-0813">Transport</keyword>
<dbReference type="InterPro" id="IPR035921">
    <property type="entry name" value="F/V-ATP_Csub_sf"/>
</dbReference>
<keyword evidence="4 10" id="KW-0812">Transmembrane</keyword>
<comment type="subunit">
    <text evidence="9 10">V-ATPase is a heteromultimeric enzyme composed of a peripheral catalytic V1 complex (components A to H) attached to an integral membrane V0 proton pore complex (components: a, c, c', c'', d, e, f and VOA1). The decameric c-ring forms the proton-conducting pore, and is composed of eight proteolipid subunits c, one subunit c' and one subunit c''.</text>
</comment>